<evidence type="ECO:0000256" key="1">
    <source>
        <dbReference type="ARBA" id="ARBA00022729"/>
    </source>
</evidence>
<dbReference type="Gene3D" id="2.40.128.20">
    <property type="match status" value="4"/>
</dbReference>
<gene>
    <name evidence="6" type="ORF">BCR32DRAFT_288731</name>
</gene>
<evidence type="ECO:0000256" key="3">
    <source>
        <dbReference type="SAM" id="MobiDB-lite"/>
    </source>
</evidence>
<dbReference type="SUPFAM" id="SSF50814">
    <property type="entry name" value="Lipocalins"/>
    <property type="match status" value="4"/>
</dbReference>
<evidence type="ECO:0000313" key="6">
    <source>
        <dbReference type="EMBL" id="ORX88208.1"/>
    </source>
</evidence>
<feature type="compositionally biased region" description="Basic and acidic residues" evidence="3">
    <location>
        <begin position="543"/>
        <end position="559"/>
    </location>
</feature>
<evidence type="ECO:0000259" key="5">
    <source>
        <dbReference type="Pfam" id="PF09223"/>
    </source>
</evidence>
<reference evidence="6 7" key="2">
    <citation type="submission" date="2016-08" db="EMBL/GenBank/DDBJ databases">
        <title>Pervasive Adenine N6-methylation of Active Genes in Fungi.</title>
        <authorList>
            <consortium name="DOE Joint Genome Institute"/>
            <person name="Mondo S.J."/>
            <person name="Dannebaum R.O."/>
            <person name="Kuo R.C."/>
            <person name="Labutti K."/>
            <person name="Haridas S."/>
            <person name="Kuo A."/>
            <person name="Salamov A."/>
            <person name="Ahrendt S.R."/>
            <person name="Lipzen A."/>
            <person name="Sullivan W."/>
            <person name="Andreopoulos W.B."/>
            <person name="Clum A."/>
            <person name="Lindquist E."/>
            <person name="Daum C."/>
            <person name="Ramamoorthy G.K."/>
            <person name="Gryganskyi A."/>
            <person name="Culley D."/>
            <person name="Magnuson J.K."/>
            <person name="James T.Y."/>
            <person name="O'Malley M.A."/>
            <person name="Stajich J.E."/>
            <person name="Spatafora J.W."/>
            <person name="Visel A."/>
            <person name="Grigoriev I.V."/>
        </authorList>
    </citation>
    <scope>NUCLEOTIDE SEQUENCE [LARGE SCALE GENOMIC DNA]</scope>
    <source>
        <strain evidence="6 7">S4</strain>
    </source>
</reference>
<dbReference type="Proteomes" id="UP000193944">
    <property type="component" value="Unassembled WGS sequence"/>
</dbReference>
<proteinExistence type="predicted"/>
<comment type="caution">
    <text evidence="6">The sequence shown here is derived from an EMBL/GenBank/DDBJ whole genome shotgun (WGS) entry which is preliminary data.</text>
</comment>
<dbReference type="Pfam" id="PF09223">
    <property type="entry name" value="ZinT"/>
    <property type="match status" value="4"/>
</dbReference>
<sequence length="1106" mass="129649">MRFGFISSLLLTASAAFAHSSGCAQELSKYNTCISAIDTKLLNSNNDSDIKTMCSKFNSNDCKKFLKDVLLTTTSCDIKNNHEKQDALTIFNLRIAYLKYCATDNSGTICPVSRHLVEDMNEHTHDEHTHDEHTHENTEVNNEHTHDEHTHDEHTHENTEVNNEHNHEKEDKNEHNHNHQNTGTFTEADIKPRELSEFNGKYQSVYPDYLTGDLVDYVVQQAEKKNTTFVEQNKEINMKWNCGVKYFEVNGNKITFIYDDDKEESAEYTYAGFGIKKNDKGEISTTRYKFETTSKNAPKYVMLNDHCHEPSDEPITHLHLHFGNESFDELMNSKIISFFVNANYTSEETREVLLGHDGYDPTLPDGEEVSTFDDEDVKDRTLSNWNGEWKSPYKYLLNGELDEVFEIKSKDGKKTAKEYKEYYEKRYKTDIDSVSINNNEVTFIYDDGKTKIAKYQYTGYYIQKWSSGTKAAMYRFENIDKKSDAPLFIEINDHMIKRAKSVHFHLRYTNTKWDDIDAENSWPTFFPNEDSIEDIIDKLTEKEHSHKNEEKEDKNEHNHNHQSTGTFTEADIKPRELSEFNGKYQSVYPYYLTGDLVDYVVQQAEKKNTTFVEQNKEINMKWNCGVKYFEVNDDKITFIYDDDKEESAEYTYAGFGIKKNDKGEISTTRYKFETTSKNAPKYVMLNDHCHEPSDEPITHLHLHFGNESFDELMNSKIISFFVNANYTSEETREVLLGHDGYDPTLPDGEEVSTFDDDEVKDRTLSNWNGKWKSPYKYLLNGELDEVFEIKSKDGKKTAKEYKEYYEKGYKTDIDSVSIKNNNVIFTYDDGKTKIAKYQYTGYYIQKWSSGTKAAMYRFENIDKESDAPLYIEINDHMIKRGKSVHFHLRYTNTKWDDIDAENNWPTFFPNEDSIEDIIDKLTEKEHSHKNEEKEDKNEHNHNAEENENENEHEHEQENEQEKEKEKESGHEHEHEHEHENEQESENNNVEEESQDDNDDIISDEINKMVNDNNEINEDEHEHAFYHDLIDDCHILECNQRFIVLAELLKLTDNAEAEEFEEFVKYYQKNNCDALQKLIEVNSGSDSIMKITFSLILTLLLSLIYLF</sequence>
<feature type="compositionally biased region" description="Basic and acidic residues" evidence="3">
    <location>
        <begin position="122"/>
        <end position="177"/>
    </location>
</feature>
<dbReference type="InterPro" id="IPR015304">
    <property type="entry name" value="ZinT_dom"/>
</dbReference>
<keyword evidence="2" id="KW-0862">Zinc</keyword>
<dbReference type="OrthoDB" id="2127568at2759"/>
<dbReference type="AlphaFoldDB" id="A0A1Y1XR36"/>
<keyword evidence="7" id="KW-1185">Reference proteome</keyword>
<feature type="region of interest" description="Disordered" evidence="3">
    <location>
        <begin position="122"/>
        <end position="192"/>
    </location>
</feature>
<feature type="region of interest" description="Disordered" evidence="3">
    <location>
        <begin position="926"/>
        <end position="996"/>
    </location>
</feature>
<feature type="chain" id="PRO_5012101417" evidence="4">
    <location>
        <begin position="19"/>
        <end position="1106"/>
    </location>
</feature>
<dbReference type="EMBL" id="MCFG01000001">
    <property type="protein sequence ID" value="ORX88208.1"/>
    <property type="molecule type" value="Genomic_DNA"/>
</dbReference>
<feature type="domain" description="ZinT" evidence="5">
    <location>
        <begin position="752"/>
        <end position="922"/>
    </location>
</feature>
<name>A0A1Y1XR36_9FUNG</name>
<feature type="compositionally biased region" description="Acidic residues" evidence="3">
    <location>
        <begin position="982"/>
        <end position="996"/>
    </location>
</feature>
<protein>
    <submittedName>
        <fullName evidence="6">Calycin-like protein</fullName>
    </submittedName>
</protein>
<accession>A0A1Y1XR36</accession>
<evidence type="ECO:0000256" key="2">
    <source>
        <dbReference type="ARBA" id="ARBA00022833"/>
    </source>
</evidence>
<dbReference type="GO" id="GO:0008270">
    <property type="term" value="F:zinc ion binding"/>
    <property type="evidence" value="ECO:0007669"/>
    <property type="project" value="InterPro"/>
</dbReference>
<organism evidence="6 7">
    <name type="scientific">Anaeromyces robustus</name>
    <dbReference type="NCBI Taxonomy" id="1754192"/>
    <lineage>
        <taxon>Eukaryota</taxon>
        <taxon>Fungi</taxon>
        <taxon>Fungi incertae sedis</taxon>
        <taxon>Chytridiomycota</taxon>
        <taxon>Chytridiomycota incertae sedis</taxon>
        <taxon>Neocallimastigomycetes</taxon>
        <taxon>Neocallimastigales</taxon>
        <taxon>Neocallimastigaceae</taxon>
        <taxon>Anaeromyces</taxon>
    </lineage>
</organism>
<evidence type="ECO:0000313" key="7">
    <source>
        <dbReference type="Proteomes" id="UP000193944"/>
    </source>
</evidence>
<feature type="domain" description="ZinT" evidence="5">
    <location>
        <begin position="562"/>
        <end position="715"/>
    </location>
</feature>
<feature type="domain" description="ZinT" evidence="5">
    <location>
        <begin position="180"/>
        <end position="333"/>
    </location>
</feature>
<reference evidence="6 7" key="1">
    <citation type="submission" date="2016-08" db="EMBL/GenBank/DDBJ databases">
        <title>A Parts List for Fungal Cellulosomes Revealed by Comparative Genomics.</title>
        <authorList>
            <consortium name="DOE Joint Genome Institute"/>
            <person name="Haitjema C.H."/>
            <person name="Gilmore S.P."/>
            <person name="Henske J.K."/>
            <person name="Solomon K.V."/>
            <person name="De Groot R."/>
            <person name="Kuo A."/>
            <person name="Mondo S.J."/>
            <person name="Salamov A.A."/>
            <person name="Labutti K."/>
            <person name="Zhao Z."/>
            <person name="Chiniquy J."/>
            <person name="Barry K."/>
            <person name="Brewer H.M."/>
            <person name="Purvine S.O."/>
            <person name="Wright A.T."/>
            <person name="Boxma B."/>
            <person name="Van Alen T."/>
            <person name="Hackstein J.H."/>
            <person name="Baker S.E."/>
            <person name="Grigoriev I.V."/>
            <person name="O'Malley M.A."/>
        </authorList>
    </citation>
    <scope>NUCLEOTIDE SEQUENCE [LARGE SCALE GENOMIC DNA]</scope>
    <source>
        <strain evidence="6 7">S4</strain>
    </source>
</reference>
<feature type="signal peptide" evidence="4">
    <location>
        <begin position="1"/>
        <end position="18"/>
    </location>
</feature>
<evidence type="ECO:0000256" key="4">
    <source>
        <dbReference type="SAM" id="SignalP"/>
    </source>
</evidence>
<dbReference type="InterPro" id="IPR012674">
    <property type="entry name" value="Calycin"/>
</dbReference>
<feature type="region of interest" description="Disordered" evidence="3">
    <location>
        <begin position="543"/>
        <end position="572"/>
    </location>
</feature>
<feature type="domain" description="ZinT" evidence="5">
    <location>
        <begin position="370"/>
        <end position="540"/>
    </location>
</feature>
<feature type="compositionally biased region" description="Basic and acidic residues" evidence="3">
    <location>
        <begin position="926"/>
        <end position="981"/>
    </location>
</feature>
<keyword evidence="1 4" id="KW-0732">Signal</keyword>